<evidence type="ECO:0000256" key="2">
    <source>
        <dbReference type="ARBA" id="ARBA00009677"/>
    </source>
</evidence>
<dbReference type="AlphaFoldDB" id="A0A7V8VEH9"/>
<protein>
    <recommendedName>
        <fullName evidence="3 5">Flagellar basal-body rod protein FlgG</fullName>
    </recommendedName>
</protein>
<proteinExistence type="inferred from homology"/>
<evidence type="ECO:0000313" key="11">
    <source>
        <dbReference type="Proteomes" id="UP000542342"/>
    </source>
</evidence>
<dbReference type="InterPro" id="IPR010930">
    <property type="entry name" value="Flg_bb/hook_C_dom"/>
</dbReference>
<dbReference type="NCBIfam" id="TIGR03506">
    <property type="entry name" value="FlgEFG_subfam"/>
    <property type="match status" value="2"/>
</dbReference>
<organism evidence="10 11">
    <name type="scientific">Thermogemmata fonticola</name>
    <dbReference type="NCBI Taxonomy" id="2755323"/>
    <lineage>
        <taxon>Bacteria</taxon>
        <taxon>Pseudomonadati</taxon>
        <taxon>Planctomycetota</taxon>
        <taxon>Planctomycetia</taxon>
        <taxon>Gemmatales</taxon>
        <taxon>Gemmataceae</taxon>
        <taxon>Thermogemmata</taxon>
    </lineage>
</organism>
<dbReference type="RefSeq" id="WP_194538004.1">
    <property type="nucleotide sequence ID" value="NZ_JACEFB010000006.1"/>
</dbReference>
<name>A0A7V8VEH9_9BACT</name>
<reference evidence="10 11" key="1">
    <citation type="submission" date="2020-07" db="EMBL/GenBank/DDBJ databases">
        <title>Thermogemmata thermophila gen. nov., sp. nov., a novel moderate thermophilic planctomycete from a Kamchatka hot spring.</title>
        <authorList>
            <person name="Elcheninov A.G."/>
            <person name="Podosokorskaya O.A."/>
            <person name="Kovaleva O.L."/>
            <person name="Novikov A."/>
            <person name="Bonch-Osmolovskaya E.A."/>
            <person name="Toshchakov S.V."/>
            <person name="Kublanov I.V."/>
        </authorList>
    </citation>
    <scope>NUCLEOTIDE SEQUENCE [LARGE SCALE GENOMIC DNA]</scope>
    <source>
        <strain evidence="10 11">2918</strain>
    </source>
</reference>
<evidence type="ECO:0000256" key="4">
    <source>
        <dbReference type="ARBA" id="ARBA00023143"/>
    </source>
</evidence>
<dbReference type="GO" id="GO:0009426">
    <property type="term" value="C:bacterial-type flagellum basal body, distal rod"/>
    <property type="evidence" value="ECO:0007669"/>
    <property type="project" value="UniProtKB-UniRule"/>
</dbReference>
<comment type="caution">
    <text evidence="10">The sequence shown here is derived from an EMBL/GenBank/DDBJ whole genome shotgun (WGS) entry which is preliminary data.</text>
</comment>
<dbReference type="InterPro" id="IPR053967">
    <property type="entry name" value="LlgE_F_G-like_D1"/>
</dbReference>
<feature type="domain" description="Flagellar basal body rod protein N-terminal" evidence="7">
    <location>
        <begin position="5"/>
        <end position="35"/>
    </location>
</feature>
<dbReference type="PANTHER" id="PTHR30435">
    <property type="entry name" value="FLAGELLAR PROTEIN"/>
    <property type="match status" value="1"/>
</dbReference>
<sequence length="263" mass="27810">MIRALYTSATGMNAQTTNLDNTAHNLANVNTTGYKKGEVSFQDLLYYNQQTPGGVVAQGLQSPIGIQIGSGTRVSGITKIFTPGAIINTQNPLDIAIEGEGFFQVLLPNGEVRYTRDGSFRINAQGSLVTSDGFLVSPQITIPPQAVSITIGSDGTVSVQNAGALNTTTVVGQLTLVRFQNPAGLSAEGRNLFAETAASGPPIISVPGQNGTGFTRQGFLERSNVDVVSELINLITSQRAYEFNTRAIRTADNMLAATTELVR</sequence>
<dbReference type="Proteomes" id="UP000542342">
    <property type="component" value="Unassembled WGS sequence"/>
</dbReference>
<keyword evidence="11" id="KW-1185">Reference proteome</keyword>
<gene>
    <name evidence="10" type="primary">flgG</name>
    <name evidence="10" type="ORF">H0921_10415</name>
</gene>
<evidence type="ECO:0000259" key="9">
    <source>
        <dbReference type="Pfam" id="PF22692"/>
    </source>
</evidence>
<feature type="domain" description="Flagellar basal-body/hook protein C-terminal" evidence="8">
    <location>
        <begin position="216"/>
        <end position="260"/>
    </location>
</feature>
<dbReference type="InterPro" id="IPR037925">
    <property type="entry name" value="FlgE/F/G-like"/>
</dbReference>
<dbReference type="NCBIfam" id="TIGR02488">
    <property type="entry name" value="flgG_G_neg"/>
    <property type="match status" value="1"/>
</dbReference>
<dbReference type="InterPro" id="IPR020013">
    <property type="entry name" value="Flagellar_FlgE/F/G"/>
</dbReference>
<comment type="similarity">
    <text evidence="2 6">Belongs to the flagella basal body rod proteins family.</text>
</comment>
<dbReference type="Pfam" id="PF00460">
    <property type="entry name" value="Flg_bb_rod"/>
    <property type="match status" value="1"/>
</dbReference>
<keyword evidence="4 6" id="KW-0975">Bacterial flagellum</keyword>
<evidence type="ECO:0000259" key="7">
    <source>
        <dbReference type="Pfam" id="PF00460"/>
    </source>
</evidence>
<dbReference type="PANTHER" id="PTHR30435:SF19">
    <property type="entry name" value="FLAGELLAR BASAL-BODY ROD PROTEIN FLGG"/>
    <property type="match status" value="1"/>
</dbReference>
<accession>A0A7V8VEH9</accession>
<feature type="domain" description="Flagellar hook protein FlgE/F/G-like D1" evidence="9">
    <location>
        <begin position="96"/>
        <end position="159"/>
    </location>
</feature>
<keyword evidence="10" id="KW-0969">Cilium</keyword>
<dbReference type="InterPro" id="IPR012836">
    <property type="entry name" value="FlgF"/>
</dbReference>
<evidence type="ECO:0000256" key="5">
    <source>
        <dbReference type="NCBIfam" id="TIGR02488"/>
    </source>
</evidence>
<evidence type="ECO:0000256" key="1">
    <source>
        <dbReference type="ARBA" id="ARBA00004117"/>
    </source>
</evidence>
<dbReference type="InterPro" id="IPR012834">
    <property type="entry name" value="FlgG_G_neg"/>
</dbReference>
<dbReference type="InterPro" id="IPR001444">
    <property type="entry name" value="Flag_bb_rod_N"/>
</dbReference>
<keyword evidence="10" id="KW-0966">Cell projection</keyword>
<keyword evidence="10" id="KW-0282">Flagellum</keyword>
<dbReference type="EMBL" id="JACEFB010000006">
    <property type="protein sequence ID" value="MBA2226573.1"/>
    <property type="molecule type" value="Genomic_DNA"/>
</dbReference>
<dbReference type="NCBIfam" id="TIGR02490">
    <property type="entry name" value="flgF"/>
    <property type="match status" value="1"/>
</dbReference>
<dbReference type="GO" id="GO:0071978">
    <property type="term" value="P:bacterial-type flagellum-dependent swarming motility"/>
    <property type="evidence" value="ECO:0007669"/>
    <property type="project" value="TreeGrafter"/>
</dbReference>
<dbReference type="SUPFAM" id="SSF117143">
    <property type="entry name" value="Flagellar hook protein flgE"/>
    <property type="match status" value="1"/>
</dbReference>
<evidence type="ECO:0000259" key="8">
    <source>
        <dbReference type="Pfam" id="PF06429"/>
    </source>
</evidence>
<evidence type="ECO:0000256" key="6">
    <source>
        <dbReference type="RuleBase" id="RU362116"/>
    </source>
</evidence>
<dbReference type="Pfam" id="PF22692">
    <property type="entry name" value="LlgE_F_G_D1"/>
    <property type="match status" value="1"/>
</dbReference>
<evidence type="ECO:0000256" key="3">
    <source>
        <dbReference type="ARBA" id="ARBA00017948"/>
    </source>
</evidence>
<evidence type="ECO:0000313" key="10">
    <source>
        <dbReference type="EMBL" id="MBA2226573.1"/>
    </source>
</evidence>
<dbReference type="Pfam" id="PF06429">
    <property type="entry name" value="Flg_bbr_C"/>
    <property type="match status" value="1"/>
</dbReference>
<comment type="subcellular location">
    <subcellularLocation>
        <location evidence="1 6">Bacterial flagellum basal body</location>
    </subcellularLocation>
</comment>